<organism evidence="1">
    <name type="scientific">Arundo donax</name>
    <name type="common">Giant reed</name>
    <name type="synonym">Donax arundinaceus</name>
    <dbReference type="NCBI Taxonomy" id="35708"/>
    <lineage>
        <taxon>Eukaryota</taxon>
        <taxon>Viridiplantae</taxon>
        <taxon>Streptophyta</taxon>
        <taxon>Embryophyta</taxon>
        <taxon>Tracheophyta</taxon>
        <taxon>Spermatophyta</taxon>
        <taxon>Magnoliopsida</taxon>
        <taxon>Liliopsida</taxon>
        <taxon>Poales</taxon>
        <taxon>Poaceae</taxon>
        <taxon>PACMAD clade</taxon>
        <taxon>Arundinoideae</taxon>
        <taxon>Arundineae</taxon>
        <taxon>Arundo</taxon>
    </lineage>
</organism>
<accession>A0A0A9G562</accession>
<reference evidence="1" key="2">
    <citation type="journal article" date="2015" name="Data Brief">
        <title>Shoot transcriptome of the giant reed, Arundo donax.</title>
        <authorList>
            <person name="Barrero R.A."/>
            <person name="Guerrero F.D."/>
            <person name="Moolhuijzen P."/>
            <person name="Goolsby J.A."/>
            <person name="Tidwell J."/>
            <person name="Bellgard S.E."/>
            <person name="Bellgard M.I."/>
        </authorList>
    </citation>
    <scope>NUCLEOTIDE SEQUENCE</scope>
    <source>
        <tissue evidence="1">Shoot tissue taken approximately 20 cm above the soil surface</tissue>
    </source>
</reference>
<name>A0A0A9G562_ARUDO</name>
<reference evidence="1" key="1">
    <citation type="submission" date="2014-09" db="EMBL/GenBank/DDBJ databases">
        <authorList>
            <person name="Magalhaes I.L.F."/>
            <person name="Oliveira U."/>
            <person name="Santos F.R."/>
            <person name="Vidigal T.H.D.A."/>
            <person name="Brescovit A.D."/>
            <person name="Santos A.J."/>
        </authorList>
    </citation>
    <scope>NUCLEOTIDE SEQUENCE</scope>
    <source>
        <tissue evidence="1">Shoot tissue taken approximately 20 cm above the soil surface</tissue>
    </source>
</reference>
<dbReference type="EMBL" id="GBRH01182083">
    <property type="protein sequence ID" value="JAE15813.1"/>
    <property type="molecule type" value="Transcribed_RNA"/>
</dbReference>
<protein>
    <submittedName>
        <fullName evidence="1">Uncharacterized protein</fullName>
    </submittedName>
</protein>
<evidence type="ECO:0000313" key="1">
    <source>
        <dbReference type="EMBL" id="JAE15813.1"/>
    </source>
</evidence>
<sequence length="34" mass="4086">MLFLVYEVHFRLLQELSKCAHFPALLLQKYHLAL</sequence>
<proteinExistence type="predicted"/>
<dbReference type="AlphaFoldDB" id="A0A0A9G562"/>